<evidence type="ECO:0000259" key="9">
    <source>
        <dbReference type="Pfam" id="PF13231"/>
    </source>
</evidence>
<dbReference type="GO" id="GO:0005886">
    <property type="term" value="C:plasma membrane"/>
    <property type="evidence" value="ECO:0007669"/>
    <property type="project" value="UniProtKB-SubCell"/>
</dbReference>
<feature type="transmembrane region" description="Helical" evidence="8">
    <location>
        <begin position="286"/>
        <end position="303"/>
    </location>
</feature>
<feature type="transmembrane region" description="Helical" evidence="8">
    <location>
        <begin position="222"/>
        <end position="241"/>
    </location>
</feature>
<dbReference type="InterPro" id="IPR038731">
    <property type="entry name" value="RgtA/B/C-like"/>
</dbReference>
<dbReference type="GO" id="GO:0009103">
    <property type="term" value="P:lipopolysaccharide biosynthetic process"/>
    <property type="evidence" value="ECO:0007669"/>
    <property type="project" value="UniProtKB-ARBA"/>
</dbReference>
<protein>
    <recommendedName>
        <fullName evidence="9">Glycosyltransferase RgtA/B/C/D-like domain-containing protein</fullName>
    </recommendedName>
</protein>
<dbReference type="EMBL" id="WVUD01000001">
    <property type="protein sequence ID" value="MYL81766.1"/>
    <property type="molecule type" value="Genomic_DNA"/>
</dbReference>
<comment type="caution">
    <text evidence="10">The sequence shown here is derived from an EMBL/GenBank/DDBJ whole genome shotgun (WGS) entry which is preliminary data.</text>
</comment>
<evidence type="ECO:0000256" key="1">
    <source>
        <dbReference type="ARBA" id="ARBA00004651"/>
    </source>
</evidence>
<dbReference type="PANTHER" id="PTHR33908">
    <property type="entry name" value="MANNOSYLTRANSFERASE YKCB-RELATED"/>
    <property type="match status" value="1"/>
</dbReference>
<evidence type="ECO:0000256" key="6">
    <source>
        <dbReference type="ARBA" id="ARBA00022989"/>
    </source>
</evidence>
<feature type="transmembrane region" description="Helical" evidence="8">
    <location>
        <begin position="339"/>
        <end position="362"/>
    </location>
</feature>
<evidence type="ECO:0000313" key="11">
    <source>
        <dbReference type="Proteomes" id="UP000482487"/>
    </source>
</evidence>
<keyword evidence="2" id="KW-1003">Cell membrane</keyword>
<evidence type="ECO:0000256" key="2">
    <source>
        <dbReference type="ARBA" id="ARBA00022475"/>
    </source>
</evidence>
<feature type="transmembrane region" description="Helical" evidence="8">
    <location>
        <begin position="148"/>
        <end position="165"/>
    </location>
</feature>
<dbReference type="Proteomes" id="UP000482487">
    <property type="component" value="Unassembled WGS sequence"/>
</dbReference>
<organism evidence="10 11">
    <name type="scientific">Solidesulfovibrio aerotolerans</name>
    <dbReference type="NCBI Taxonomy" id="295255"/>
    <lineage>
        <taxon>Bacteria</taxon>
        <taxon>Pseudomonadati</taxon>
        <taxon>Thermodesulfobacteriota</taxon>
        <taxon>Desulfovibrionia</taxon>
        <taxon>Desulfovibrionales</taxon>
        <taxon>Desulfovibrionaceae</taxon>
        <taxon>Solidesulfovibrio</taxon>
    </lineage>
</organism>
<gene>
    <name evidence="10" type="ORF">GTA51_01245</name>
</gene>
<dbReference type="OrthoDB" id="5437842at2"/>
<feature type="transmembrane region" description="Helical" evidence="8">
    <location>
        <begin position="310"/>
        <end position="327"/>
    </location>
</feature>
<dbReference type="AlphaFoldDB" id="A0A7C9IJX9"/>
<keyword evidence="11" id="KW-1185">Reference proteome</keyword>
<feature type="transmembrane region" description="Helical" evidence="8">
    <location>
        <begin position="374"/>
        <end position="395"/>
    </location>
</feature>
<feature type="domain" description="Glycosyltransferase RgtA/B/C/D-like" evidence="9">
    <location>
        <begin position="78"/>
        <end position="240"/>
    </location>
</feature>
<evidence type="ECO:0000256" key="7">
    <source>
        <dbReference type="ARBA" id="ARBA00023136"/>
    </source>
</evidence>
<dbReference type="Pfam" id="PF13231">
    <property type="entry name" value="PMT_2"/>
    <property type="match status" value="1"/>
</dbReference>
<keyword evidence="3" id="KW-0328">Glycosyltransferase</keyword>
<evidence type="ECO:0000256" key="4">
    <source>
        <dbReference type="ARBA" id="ARBA00022679"/>
    </source>
</evidence>
<dbReference type="PANTHER" id="PTHR33908:SF11">
    <property type="entry name" value="MEMBRANE PROTEIN"/>
    <property type="match status" value="1"/>
</dbReference>
<proteinExistence type="predicted"/>
<keyword evidence="4" id="KW-0808">Transferase</keyword>
<reference evidence="10 11" key="1">
    <citation type="submission" date="2020-01" db="EMBL/GenBank/DDBJ databases">
        <title>Genome sequence of Desulfovibrio aerotolerans DSM 16695(T).</title>
        <authorList>
            <person name="Karnachuk O."/>
            <person name="Avakyan M."/>
            <person name="Mardanov A."/>
            <person name="Kadnikov V."/>
            <person name="Ravin N."/>
        </authorList>
    </citation>
    <scope>NUCLEOTIDE SEQUENCE [LARGE SCALE GENOMIC DNA]</scope>
    <source>
        <strain evidence="10 11">DSM 16695</strain>
    </source>
</reference>
<keyword evidence="5 8" id="KW-0812">Transmembrane</keyword>
<feature type="transmembrane region" description="Helical" evidence="8">
    <location>
        <begin position="177"/>
        <end position="210"/>
    </location>
</feature>
<comment type="subcellular location">
    <subcellularLocation>
        <location evidence="1">Cell membrane</location>
        <topology evidence="1">Multi-pass membrane protein</topology>
    </subcellularLocation>
</comment>
<evidence type="ECO:0000256" key="8">
    <source>
        <dbReference type="SAM" id="Phobius"/>
    </source>
</evidence>
<feature type="transmembrane region" description="Helical" evidence="8">
    <location>
        <begin position="125"/>
        <end position="142"/>
    </location>
</feature>
<sequence>MIPPAAGGILNVQNLFKKINPWPILLFLVALALRLYELGGPSMAFHDELTTLARSLEPSFAEVLAAAIKQFPPFIDFQPPLYYLVTHGVVALGGHGDFWVRLPAALAGAVCAPLLYWLGLRLGGPVCGVFAGAAVAVNLYHIDVSQQVRLYALWGALTLAGLLALMRALNGGRRRDWAVFALALAAGFYTSYLALGLLVLAALLTAWALAVPGRDAPARRRTLLGFLGASAAAVAAFWPWLEVTSGVRGYLLDAAVPLRPPLYEALTTVFAAFSSHYATVIGRPELPWLMAGAAVAGLLLGLARAAQRRSAILVAVLFVVFFGLAWGRASAAHPFQVRYGLPCLFATLLAAGLGLAALADWLRRRGVGAAAGQGLALVLGLALAAPSLPVAPFFYRRDDSRLKTLAAALRAAAGPATSLALWRESDPWLRPYFETFARWYLPGVFLTALPDASPAGRQARDMLLLVPATPGTPPPAGARLVTALAGTEIWHSPVANATPLVPSDGFTARFAPDVAFAELTSSRNVRATGSSLVLAESVRAGEAVYVFTPQPGQRVALTGLEWDTETASYPGQSPSGRVIALVGPDAEHLTPYDSDSPPPPAESLMLRLYFRPGYSRGPLALTRLDARFAVSGDPGPPAAVAAEQARRLAANTQIAPCPAGTIFPDRYVLGPDGTVCPAVGRLASDASLTLANATAAPLAVTRLDLTGNPGGAAVSLGATQFQLPLAGPQLLTAALVPGGPGTVRLAPLYTDAGFNPDAALPGATAVKRAGEPVLTCPDAKPCEILYELTTGYPAKRLELTWFPRLLGDAAGHNNATAEIAVGDGPFQSLDSFSSLQSGRWDGLGVTRRAATALGGATGRIRLRLRLAGDGAQLWSSPETPMALTLAVDTGSLPPLAIAPGTTPMTAAAPGPWGITVGFDTP</sequence>
<evidence type="ECO:0000313" key="10">
    <source>
        <dbReference type="EMBL" id="MYL81766.1"/>
    </source>
</evidence>
<name>A0A7C9IJX9_9BACT</name>
<evidence type="ECO:0000256" key="3">
    <source>
        <dbReference type="ARBA" id="ARBA00022676"/>
    </source>
</evidence>
<keyword evidence="6 8" id="KW-1133">Transmembrane helix</keyword>
<evidence type="ECO:0000256" key="5">
    <source>
        <dbReference type="ARBA" id="ARBA00022692"/>
    </source>
</evidence>
<dbReference type="GO" id="GO:0016763">
    <property type="term" value="F:pentosyltransferase activity"/>
    <property type="evidence" value="ECO:0007669"/>
    <property type="project" value="TreeGrafter"/>
</dbReference>
<accession>A0A7C9IJX9</accession>
<dbReference type="InterPro" id="IPR050297">
    <property type="entry name" value="LipidA_mod_glycosyltrf_83"/>
</dbReference>
<keyword evidence="7 8" id="KW-0472">Membrane</keyword>